<dbReference type="OrthoDB" id="10043059at2759"/>
<sequence>MMMTLWISKNKNVFVCINIIHIFSHTIAKHSQSVSMQTTKIILAIVLAVCLISMLDAKSSQHTSNDLFRERLVNFLLEAKRRGLLNDQSLESQESQEHEKRTSHSLNNKETNQRGFIRRKFVGLSDDPF</sequence>
<evidence type="ECO:0000313" key="2">
    <source>
        <dbReference type="EMBL" id="CAF1025918.1"/>
    </source>
</evidence>
<protein>
    <submittedName>
        <fullName evidence="2">Uncharacterized protein</fullName>
    </submittedName>
</protein>
<name>A0A814ILU3_ADIRI</name>
<proteinExistence type="predicted"/>
<organism evidence="2 3">
    <name type="scientific">Adineta ricciae</name>
    <name type="common">Rotifer</name>
    <dbReference type="NCBI Taxonomy" id="249248"/>
    <lineage>
        <taxon>Eukaryota</taxon>
        <taxon>Metazoa</taxon>
        <taxon>Spiralia</taxon>
        <taxon>Gnathifera</taxon>
        <taxon>Rotifera</taxon>
        <taxon>Eurotatoria</taxon>
        <taxon>Bdelloidea</taxon>
        <taxon>Adinetida</taxon>
        <taxon>Adinetidae</taxon>
        <taxon>Adineta</taxon>
    </lineage>
</organism>
<comment type="caution">
    <text evidence="2">The sequence shown here is derived from an EMBL/GenBank/DDBJ whole genome shotgun (WGS) entry which is preliminary data.</text>
</comment>
<gene>
    <name evidence="2" type="ORF">EDS130_LOCUS16145</name>
</gene>
<dbReference type="AlphaFoldDB" id="A0A814ILU3"/>
<feature type="region of interest" description="Disordered" evidence="1">
    <location>
        <begin position="87"/>
        <end position="112"/>
    </location>
</feature>
<evidence type="ECO:0000256" key="1">
    <source>
        <dbReference type="SAM" id="MobiDB-lite"/>
    </source>
</evidence>
<reference evidence="2" key="1">
    <citation type="submission" date="2021-02" db="EMBL/GenBank/DDBJ databases">
        <authorList>
            <person name="Nowell W R."/>
        </authorList>
    </citation>
    <scope>NUCLEOTIDE SEQUENCE</scope>
</reference>
<evidence type="ECO:0000313" key="3">
    <source>
        <dbReference type="Proteomes" id="UP000663852"/>
    </source>
</evidence>
<dbReference type="Proteomes" id="UP000663852">
    <property type="component" value="Unassembled WGS sequence"/>
</dbReference>
<accession>A0A814ILU3</accession>
<dbReference type="EMBL" id="CAJNOJ010000069">
    <property type="protein sequence ID" value="CAF1025918.1"/>
    <property type="molecule type" value="Genomic_DNA"/>
</dbReference>